<name>A0A2J7ZUB2_9CHLO</name>
<protein>
    <submittedName>
        <fullName evidence="2">Uncharacterized protein</fullName>
    </submittedName>
</protein>
<dbReference type="EMBL" id="PGGS01000452">
    <property type="protein sequence ID" value="PNH03865.1"/>
    <property type="molecule type" value="Genomic_DNA"/>
</dbReference>
<sequence length="147" mass="16038">MAPRHSGGTGKRRPPNISYNLSSADAREAFEQELDLEDDAARRGRGTQAPRHALSLRSDLHPLHQPDFEGMQEYDTPQHTKDMVNLLDIFGNFDRELIESVYFSSGSRFELAMQRLMELGGPGERGGSSEAGGGGWPVVLARGAAGV</sequence>
<evidence type="ECO:0000313" key="3">
    <source>
        <dbReference type="Proteomes" id="UP000236333"/>
    </source>
</evidence>
<gene>
    <name evidence="2" type="ORF">TSOC_010036</name>
</gene>
<organism evidence="2 3">
    <name type="scientific">Tetrabaena socialis</name>
    <dbReference type="NCBI Taxonomy" id="47790"/>
    <lineage>
        <taxon>Eukaryota</taxon>
        <taxon>Viridiplantae</taxon>
        <taxon>Chlorophyta</taxon>
        <taxon>core chlorophytes</taxon>
        <taxon>Chlorophyceae</taxon>
        <taxon>CS clade</taxon>
        <taxon>Chlamydomonadales</taxon>
        <taxon>Tetrabaenaceae</taxon>
        <taxon>Tetrabaena</taxon>
    </lineage>
</organism>
<dbReference type="SUPFAM" id="SSF46934">
    <property type="entry name" value="UBA-like"/>
    <property type="match status" value="1"/>
</dbReference>
<accession>A0A2J7ZUB2</accession>
<proteinExistence type="predicted"/>
<reference evidence="2 3" key="1">
    <citation type="journal article" date="2017" name="Mol. Biol. Evol.">
        <title>The 4-celled Tetrabaena socialis nuclear genome reveals the essential components for genetic control of cell number at the origin of multicellularity in the volvocine lineage.</title>
        <authorList>
            <person name="Featherston J."/>
            <person name="Arakaki Y."/>
            <person name="Hanschen E.R."/>
            <person name="Ferris P.J."/>
            <person name="Michod R.E."/>
            <person name="Olson B.J.S.C."/>
            <person name="Nozaki H."/>
            <person name="Durand P.M."/>
        </authorList>
    </citation>
    <scope>NUCLEOTIDE SEQUENCE [LARGE SCALE GENOMIC DNA]</scope>
    <source>
        <strain evidence="2 3">NIES-571</strain>
    </source>
</reference>
<dbReference type="Proteomes" id="UP000236333">
    <property type="component" value="Unassembled WGS sequence"/>
</dbReference>
<evidence type="ECO:0000313" key="2">
    <source>
        <dbReference type="EMBL" id="PNH03865.1"/>
    </source>
</evidence>
<feature type="compositionally biased region" description="Basic and acidic residues" evidence="1">
    <location>
        <begin position="58"/>
        <end position="67"/>
    </location>
</feature>
<dbReference type="AlphaFoldDB" id="A0A2J7ZUB2"/>
<evidence type="ECO:0000256" key="1">
    <source>
        <dbReference type="SAM" id="MobiDB-lite"/>
    </source>
</evidence>
<feature type="region of interest" description="Disordered" evidence="1">
    <location>
        <begin position="1"/>
        <end position="74"/>
    </location>
</feature>
<dbReference type="Gene3D" id="1.10.8.10">
    <property type="entry name" value="DNA helicase RuvA subunit, C-terminal domain"/>
    <property type="match status" value="1"/>
</dbReference>
<dbReference type="CDD" id="cd14279">
    <property type="entry name" value="CUE"/>
    <property type="match status" value="1"/>
</dbReference>
<keyword evidence="3" id="KW-1185">Reference proteome</keyword>
<dbReference type="InterPro" id="IPR009060">
    <property type="entry name" value="UBA-like_sf"/>
</dbReference>
<comment type="caution">
    <text evidence="2">The sequence shown here is derived from an EMBL/GenBank/DDBJ whole genome shotgun (WGS) entry which is preliminary data.</text>
</comment>